<dbReference type="Pfam" id="PF12987">
    <property type="entry name" value="DUF3871"/>
    <property type="match status" value="1"/>
</dbReference>
<sequence length="318" mass="36339">METLIITQSQLNNVGNKSFIEANTVPLLFSEIEKNHIIPVFTKDNEPLISQRDFIHIAEEVASNVFRDEVIVPANIRVSHPVKGRIPDARTKPANQLEEWEKTVYYERMMFLVEIPSIRETVDGNVLNLTIGGVKSYGQDNLSGRKGSDEHFKIFVGFKNQVCTNLCVWTDGLQSNVKVKSSMQLMMEFQKLLTDFKLEQQLSLLRRFPDYSITEHQFATLIGRCKLYQYLPSSLKKEIPLLTFGDAQISTVARDYYEDESFSRQGDGSINLWKVYNLFTGANKSSYIDGFLPRSVNASTFVRNLADNLETGTSWFLH</sequence>
<dbReference type="EMBL" id="JAKFFV010000026">
    <property type="protein sequence ID" value="MCF2501692.1"/>
    <property type="molecule type" value="Genomic_DNA"/>
</dbReference>
<organism evidence="1 2">
    <name type="scientific">Dyadobacter chenhuakuii</name>
    <dbReference type="NCBI Taxonomy" id="2909339"/>
    <lineage>
        <taxon>Bacteria</taxon>
        <taxon>Pseudomonadati</taxon>
        <taxon>Bacteroidota</taxon>
        <taxon>Cytophagia</taxon>
        <taxon>Cytophagales</taxon>
        <taxon>Spirosomataceae</taxon>
        <taxon>Dyadobacter</taxon>
    </lineage>
</organism>
<dbReference type="RefSeq" id="WP_235179791.1">
    <property type="nucleotide sequence ID" value="NZ_JAKFFV010000026.1"/>
</dbReference>
<protein>
    <submittedName>
        <fullName evidence="1">DUF3871 family protein</fullName>
    </submittedName>
</protein>
<comment type="caution">
    <text evidence="1">The sequence shown here is derived from an EMBL/GenBank/DDBJ whole genome shotgun (WGS) entry which is preliminary data.</text>
</comment>
<accession>A0A9X1QJZ3</accession>
<gene>
    <name evidence="1" type="ORF">L0661_25465</name>
</gene>
<dbReference type="AlphaFoldDB" id="A0A9X1QJZ3"/>
<evidence type="ECO:0000313" key="2">
    <source>
        <dbReference type="Proteomes" id="UP001139411"/>
    </source>
</evidence>
<name>A0A9X1QJZ3_9BACT</name>
<evidence type="ECO:0000313" key="1">
    <source>
        <dbReference type="EMBL" id="MCF2501692.1"/>
    </source>
</evidence>
<dbReference type="InterPro" id="IPR024353">
    <property type="entry name" value="DUF3871"/>
</dbReference>
<dbReference type="Proteomes" id="UP001139411">
    <property type="component" value="Unassembled WGS sequence"/>
</dbReference>
<reference evidence="1" key="1">
    <citation type="submission" date="2022-01" db="EMBL/GenBank/DDBJ databases">
        <title>Novel species in genus Dyadobacter.</title>
        <authorList>
            <person name="Ma C."/>
        </authorList>
    </citation>
    <scope>NUCLEOTIDE SEQUENCE</scope>
    <source>
        <strain evidence="1">CY357</strain>
    </source>
</reference>
<proteinExistence type="predicted"/>